<evidence type="ECO:0000256" key="3">
    <source>
        <dbReference type="ARBA" id="ARBA00022490"/>
    </source>
</evidence>
<dbReference type="InterPro" id="IPR011006">
    <property type="entry name" value="CheY-like_superfamily"/>
</dbReference>
<evidence type="ECO:0000313" key="13">
    <source>
        <dbReference type="EMBL" id="TCL56979.1"/>
    </source>
</evidence>
<dbReference type="PROSITE" id="PS50110">
    <property type="entry name" value="RESPONSE_REGULATORY"/>
    <property type="match status" value="1"/>
</dbReference>
<dbReference type="PANTHER" id="PTHR42713">
    <property type="entry name" value="HISTIDINE KINASE-RELATED"/>
    <property type="match status" value="1"/>
</dbReference>
<evidence type="ECO:0000313" key="14">
    <source>
        <dbReference type="Proteomes" id="UP000295718"/>
    </source>
</evidence>
<dbReference type="EMBL" id="SLUO01000010">
    <property type="protein sequence ID" value="TCL56979.1"/>
    <property type="molecule type" value="Genomic_DNA"/>
</dbReference>
<dbReference type="Gene3D" id="3.40.50.2300">
    <property type="match status" value="1"/>
</dbReference>
<keyword evidence="6" id="KW-0805">Transcription regulation</keyword>
<evidence type="ECO:0000259" key="12">
    <source>
        <dbReference type="PROSITE" id="PS50110"/>
    </source>
</evidence>
<dbReference type="InterPro" id="IPR051552">
    <property type="entry name" value="HptR"/>
</dbReference>
<evidence type="ECO:0000256" key="4">
    <source>
        <dbReference type="ARBA" id="ARBA00022553"/>
    </source>
</evidence>
<name>A0A4R1QSU3_9FIRM</name>
<dbReference type="InterPro" id="IPR018060">
    <property type="entry name" value="HTH_AraC"/>
</dbReference>
<feature type="modified residue" description="4-aspartylphosphate" evidence="10">
    <location>
        <position position="55"/>
    </location>
</feature>
<evidence type="ECO:0000256" key="8">
    <source>
        <dbReference type="ARBA" id="ARBA00023163"/>
    </source>
</evidence>
<feature type="domain" description="Response regulatory" evidence="12">
    <location>
        <begin position="3"/>
        <end position="120"/>
    </location>
</feature>
<evidence type="ECO:0000256" key="6">
    <source>
        <dbReference type="ARBA" id="ARBA00023015"/>
    </source>
</evidence>
<dbReference type="Pfam" id="PF12833">
    <property type="entry name" value="HTH_18"/>
    <property type="match status" value="1"/>
</dbReference>
<keyword evidence="5" id="KW-0902">Two-component regulatory system</keyword>
<dbReference type="RefSeq" id="WP_031391582.1">
    <property type="nucleotide sequence ID" value="NZ_JPNB01000002.1"/>
</dbReference>
<dbReference type="InterPro" id="IPR009057">
    <property type="entry name" value="Homeodomain-like_sf"/>
</dbReference>
<protein>
    <recommendedName>
        <fullName evidence="2">Stage 0 sporulation protein A homolog</fullName>
    </recommendedName>
</protein>
<comment type="function">
    <text evidence="9">May play the central regulatory role in sporulation. It may be an element of the effector pathway responsible for the activation of sporulation genes in response to nutritional stress. Spo0A may act in concert with spo0H (a sigma factor) to control the expression of some genes that are critical to the sporulation process.</text>
</comment>
<comment type="caution">
    <text evidence="13">The sequence shown here is derived from an EMBL/GenBank/DDBJ whole genome shotgun (WGS) entry which is preliminary data.</text>
</comment>
<dbReference type="SUPFAM" id="SSF46689">
    <property type="entry name" value="Homeodomain-like"/>
    <property type="match status" value="1"/>
</dbReference>
<dbReference type="AlphaFoldDB" id="A0A4R1QSU3"/>
<evidence type="ECO:0000256" key="10">
    <source>
        <dbReference type="PROSITE-ProRule" id="PRU00169"/>
    </source>
</evidence>
<evidence type="ECO:0000256" key="7">
    <source>
        <dbReference type="ARBA" id="ARBA00023125"/>
    </source>
</evidence>
<dbReference type="GO" id="GO:0000160">
    <property type="term" value="P:phosphorelay signal transduction system"/>
    <property type="evidence" value="ECO:0007669"/>
    <property type="project" value="UniProtKB-KW"/>
</dbReference>
<dbReference type="GO" id="GO:0005737">
    <property type="term" value="C:cytoplasm"/>
    <property type="evidence" value="ECO:0007669"/>
    <property type="project" value="UniProtKB-SubCell"/>
</dbReference>
<evidence type="ECO:0000256" key="2">
    <source>
        <dbReference type="ARBA" id="ARBA00018672"/>
    </source>
</evidence>
<dbReference type="InterPro" id="IPR001789">
    <property type="entry name" value="Sig_transdc_resp-reg_receiver"/>
</dbReference>
<comment type="subcellular location">
    <subcellularLocation>
        <location evidence="1">Cytoplasm</location>
    </subcellularLocation>
</comment>
<keyword evidence="14" id="KW-1185">Reference proteome</keyword>
<organism evidence="13 14">
    <name type="scientific">Kineothrix alysoides</name>
    <dbReference type="NCBI Taxonomy" id="1469948"/>
    <lineage>
        <taxon>Bacteria</taxon>
        <taxon>Bacillati</taxon>
        <taxon>Bacillota</taxon>
        <taxon>Clostridia</taxon>
        <taxon>Lachnospirales</taxon>
        <taxon>Lachnospiraceae</taxon>
        <taxon>Kineothrix</taxon>
    </lineage>
</organism>
<dbReference type="STRING" id="1469948.GCA_000732725_02921"/>
<dbReference type="CDD" id="cd17536">
    <property type="entry name" value="REC_YesN-like"/>
    <property type="match status" value="1"/>
</dbReference>
<keyword evidence="7" id="KW-0238">DNA-binding</keyword>
<dbReference type="Proteomes" id="UP000295718">
    <property type="component" value="Unassembled WGS sequence"/>
</dbReference>
<dbReference type="SUPFAM" id="SSF52172">
    <property type="entry name" value="CheY-like"/>
    <property type="match status" value="1"/>
</dbReference>
<keyword evidence="4 10" id="KW-0597">Phosphoprotein</keyword>
<reference evidence="13 14" key="1">
    <citation type="submission" date="2019-03" db="EMBL/GenBank/DDBJ databases">
        <title>Genomic Encyclopedia of Type Strains, Phase IV (KMG-IV): sequencing the most valuable type-strain genomes for metagenomic binning, comparative biology and taxonomic classification.</title>
        <authorList>
            <person name="Goeker M."/>
        </authorList>
    </citation>
    <scope>NUCLEOTIDE SEQUENCE [LARGE SCALE GENOMIC DNA]</scope>
    <source>
        <strain evidence="13 14">DSM 100556</strain>
    </source>
</reference>
<proteinExistence type="predicted"/>
<evidence type="ECO:0000256" key="5">
    <source>
        <dbReference type="ARBA" id="ARBA00023012"/>
    </source>
</evidence>
<dbReference type="GO" id="GO:0003700">
    <property type="term" value="F:DNA-binding transcription factor activity"/>
    <property type="evidence" value="ECO:0007669"/>
    <property type="project" value="InterPro"/>
</dbReference>
<dbReference type="OrthoDB" id="9794370at2"/>
<sequence length="512" mass="59172">MLKLLIADDEKIIRETISELIDWKSLGISLMGTAKDGIEAYNMILDEYPDIVLTDIKMPGLSGLELIQKIYAVNKDTQFIILTGYSDFEYAKKAMQYGVRYYLLKPCNEEQIISSLKDVIHDYYDKLATRRNVQDNLPLLNQFRQNLLINLINDGLTSQNSLSKDSYVPFHKDYSKYLDFYTTLYEVCYFYYLIEENMQNLIDLIEHYRENNSPGISFNYLYVHNTLVLFFPSFGTSYEEMDVFMSKLNFSNQSTGILYQRNSFDNFELALNKIIYHIRLYEQIIYTDGTIVTRISNYQNIIREVQNYTAQIYVDDREESAKAIHSLLSVLQTITDINFLKQLVSSVIVISSSKNISYHALFAAEFLAGVGSSSNCQEITSSLRQLLETLYHKYHSYTAAGTISAKIQTYVQEHLSDPDLSLKWIADNYLYMNVDYVSKKFIKETGETFSKYLTDEKVKKAKELLAEQNPIKIQEIAELVGCGNNPPYFNQIFKKSTGLSPSVYMKKIHGDV</sequence>
<dbReference type="GO" id="GO:0043565">
    <property type="term" value="F:sequence-specific DNA binding"/>
    <property type="evidence" value="ECO:0007669"/>
    <property type="project" value="InterPro"/>
</dbReference>
<evidence type="ECO:0000259" key="11">
    <source>
        <dbReference type="PROSITE" id="PS01124"/>
    </source>
</evidence>
<dbReference type="SMART" id="SM00342">
    <property type="entry name" value="HTH_ARAC"/>
    <property type="match status" value="1"/>
</dbReference>
<evidence type="ECO:0000256" key="1">
    <source>
        <dbReference type="ARBA" id="ARBA00004496"/>
    </source>
</evidence>
<dbReference type="Pfam" id="PF00072">
    <property type="entry name" value="Response_reg"/>
    <property type="match status" value="1"/>
</dbReference>
<keyword evidence="8" id="KW-0804">Transcription</keyword>
<feature type="domain" description="HTH araC/xylS-type" evidence="11">
    <location>
        <begin position="405"/>
        <end position="507"/>
    </location>
</feature>
<dbReference type="SMART" id="SM00448">
    <property type="entry name" value="REC"/>
    <property type="match status" value="1"/>
</dbReference>
<dbReference type="PROSITE" id="PS01124">
    <property type="entry name" value="HTH_ARAC_FAMILY_2"/>
    <property type="match status" value="1"/>
</dbReference>
<dbReference type="PANTHER" id="PTHR42713:SF3">
    <property type="entry name" value="TRANSCRIPTIONAL REGULATORY PROTEIN HPTR"/>
    <property type="match status" value="1"/>
</dbReference>
<gene>
    <name evidence="13" type="ORF">EDD76_110152</name>
</gene>
<dbReference type="Gene3D" id="1.10.10.60">
    <property type="entry name" value="Homeodomain-like"/>
    <property type="match status" value="2"/>
</dbReference>
<evidence type="ECO:0000256" key="9">
    <source>
        <dbReference type="ARBA" id="ARBA00024867"/>
    </source>
</evidence>
<keyword evidence="3" id="KW-0963">Cytoplasm</keyword>
<accession>A0A4R1QSU3</accession>